<keyword evidence="4" id="KW-1185">Reference proteome</keyword>
<feature type="region of interest" description="Disordered" evidence="1">
    <location>
        <begin position="26"/>
        <end position="75"/>
    </location>
</feature>
<proteinExistence type="predicted"/>
<reference evidence="3" key="1">
    <citation type="submission" date="2023-05" db="EMBL/GenBank/DDBJ databases">
        <title>Genome and transcriptome analyses reveal genes involved in the formation of fine ridges on petal epidermal cells in Hibiscus trionum.</title>
        <authorList>
            <person name="Koshimizu S."/>
            <person name="Masuda S."/>
            <person name="Ishii T."/>
            <person name="Shirasu K."/>
            <person name="Hoshino A."/>
            <person name="Arita M."/>
        </authorList>
    </citation>
    <scope>NUCLEOTIDE SEQUENCE</scope>
    <source>
        <strain evidence="3">Hamamatsu line</strain>
    </source>
</reference>
<evidence type="ECO:0000313" key="3">
    <source>
        <dbReference type="EMBL" id="GMI86685.1"/>
    </source>
</evidence>
<dbReference type="EMBL" id="BSYR01000021">
    <property type="protein sequence ID" value="GMI86685.1"/>
    <property type="molecule type" value="Genomic_DNA"/>
</dbReference>
<comment type="caution">
    <text evidence="3">The sequence shown here is derived from an EMBL/GenBank/DDBJ whole genome shotgun (WGS) entry which is preliminary data.</text>
</comment>
<protein>
    <submittedName>
        <fullName evidence="3">Uncharacterized protein</fullName>
    </submittedName>
</protein>
<dbReference type="Proteomes" id="UP001165190">
    <property type="component" value="Unassembled WGS sequence"/>
</dbReference>
<name>A0A9W7HYA9_HIBTR</name>
<accession>A0A9W7HYA9</accession>
<dbReference type="OrthoDB" id="1726303at2759"/>
<evidence type="ECO:0000313" key="4">
    <source>
        <dbReference type="Proteomes" id="UP001165190"/>
    </source>
</evidence>
<feature type="chain" id="PRO_5040814126" evidence="2">
    <location>
        <begin position="16"/>
        <end position="75"/>
    </location>
</feature>
<dbReference type="AlphaFoldDB" id="A0A9W7HYA9"/>
<feature type="signal peptide" evidence="2">
    <location>
        <begin position="1"/>
        <end position="15"/>
    </location>
</feature>
<sequence length="75" mass="8542">MVIFFLFGLFYPSQAAEKALGSLRSMPGGQFTQKRQGSPRSLQDMQRKRLKPDFSRGLQRMPSSGRYHKNTPPVP</sequence>
<evidence type="ECO:0000256" key="1">
    <source>
        <dbReference type="SAM" id="MobiDB-lite"/>
    </source>
</evidence>
<gene>
    <name evidence="3" type="ORF">HRI_002337800</name>
</gene>
<evidence type="ECO:0000256" key="2">
    <source>
        <dbReference type="SAM" id="SignalP"/>
    </source>
</evidence>
<feature type="compositionally biased region" description="Basic and acidic residues" evidence="1">
    <location>
        <begin position="45"/>
        <end position="54"/>
    </location>
</feature>
<keyword evidence="2" id="KW-0732">Signal</keyword>
<feature type="compositionally biased region" description="Polar residues" evidence="1">
    <location>
        <begin position="30"/>
        <end position="44"/>
    </location>
</feature>
<organism evidence="3 4">
    <name type="scientific">Hibiscus trionum</name>
    <name type="common">Flower of an hour</name>
    <dbReference type="NCBI Taxonomy" id="183268"/>
    <lineage>
        <taxon>Eukaryota</taxon>
        <taxon>Viridiplantae</taxon>
        <taxon>Streptophyta</taxon>
        <taxon>Embryophyta</taxon>
        <taxon>Tracheophyta</taxon>
        <taxon>Spermatophyta</taxon>
        <taxon>Magnoliopsida</taxon>
        <taxon>eudicotyledons</taxon>
        <taxon>Gunneridae</taxon>
        <taxon>Pentapetalae</taxon>
        <taxon>rosids</taxon>
        <taxon>malvids</taxon>
        <taxon>Malvales</taxon>
        <taxon>Malvaceae</taxon>
        <taxon>Malvoideae</taxon>
        <taxon>Hibiscus</taxon>
    </lineage>
</organism>